<dbReference type="AlphaFoldDB" id="A0A9P0QPB9"/>
<evidence type="ECO:0000313" key="5">
    <source>
        <dbReference type="EMBL" id="CAH2352262.1"/>
    </source>
</evidence>
<feature type="transmembrane region" description="Helical" evidence="2">
    <location>
        <begin position="315"/>
        <end position="337"/>
    </location>
</feature>
<keyword evidence="2" id="KW-1133">Transmembrane helix</keyword>
<feature type="domain" description="Calcium channel YVC1-like C-terminal transmembrane" evidence="4">
    <location>
        <begin position="279"/>
        <end position="563"/>
    </location>
</feature>
<dbReference type="Pfam" id="PF23317">
    <property type="entry name" value="YVC1_C"/>
    <property type="match status" value="1"/>
</dbReference>
<dbReference type="EMBL" id="CAKXYY010000006">
    <property type="protein sequence ID" value="CAH2352262.1"/>
    <property type="molecule type" value="Genomic_DNA"/>
</dbReference>
<feature type="transmembrane region" description="Helical" evidence="2">
    <location>
        <begin position="349"/>
        <end position="369"/>
    </location>
</feature>
<feature type="compositionally biased region" description="Low complexity" evidence="1">
    <location>
        <begin position="619"/>
        <end position="638"/>
    </location>
</feature>
<evidence type="ECO:0000259" key="4">
    <source>
        <dbReference type="Pfam" id="PF23317"/>
    </source>
</evidence>
<feature type="transmembrane region" description="Helical" evidence="2">
    <location>
        <begin position="450"/>
        <end position="472"/>
    </location>
</feature>
<dbReference type="OrthoDB" id="2373987at2759"/>
<evidence type="ECO:0000259" key="3">
    <source>
        <dbReference type="Pfam" id="PF23190"/>
    </source>
</evidence>
<evidence type="ECO:0000313" key="6">
    <source>
        <dbReference type="Proteomes" id="UP000837801"/>
    </source>
</evidence>
<dbReference type="Proteomes" id="UP000837801">
    <property type="component" value="Unassembled WGS sequence"/>
</dbReference>
<dbReference type="InterPro" id="IPR056337">
    <property type="entry name" value="LHD_YVC1"/>
</dbReference>
<gene>
    <name evidence="5" type="ORF">CLIB1423_06S02432</name>
</gene>
<evidence type="ECO:0000256" key="1">
    <source>
        <dbReference type="SAM" id="MobiDB-lite"/>
    </source>
</evidence>
<keyword evidence="6" id="KW-1185">Reference proteome</keyword>
<comment type="caution">
    <text evidence="5">The sequence shown here is derived from an EMBL/GenBank/DDBJ whole genome shotgun (WGS) entry which is preliminary data.</text>
</comment>
<sequence>MLAGPRSSSYSFANNHSALQEKNVKYLEFKYLYFKIQKLINQNVILSLKYELLRTPEIHSQITKPLTITIIEISAQSTLSKKLNGSNYYYNSGYGINGTISQCVVFILLLLRYEYIIQSENNLISFDLLTTKANICEILAIRMLREYRSNNRINMLFVKPLGAEKFNTLELSVLAKSKKFLSQPIVTQIMDKIYNGDIIIKENQTGGDRSGDEEESLLSQNVANYRFQRISMNLIKIRSESVPKYQSLVINIKLIVFTVFYFLLILKHKHQIQDNRWLQFVEILFWLINLNINFETFIKLRLIRFKFLRKIIWTYIDLILIGLLDFVMLLRVYIFLADGGSTSKGASEIFHNFFSIISIILLPRILSIFNNYEFFNMIILSFKRMLWKMIGLFCLFISLISGFYISFISLSLNLTSSSILFSMLKVFFGFTPSIWDNWDNYNTLGRFTQMGYLFLVQFVIATILAIVLSEVFHKITATNREEFHYFKATNIIIYQQTSRIFQKLNYNELKNNNNNNNNTNNGCSMIQLVSKFIIVTVHKLMDIFKFPIIIMIFLYEIVQSQLYKRENSRRGGVDMKHFTFLDRDKDYYGDSDMIVDDEIGGKSRKGSVIPELSSMNSPFFSSNNNNNNNNAPSNNNDSHNSHVGASTNHSMGGRKHSIFENTLVPVQSISTLGNFKSASTDSLFIDEMLHRRYGQQLEGIAGGISVIDTMRTSSDIKRSRSRTNRDMRNENEIMQKLNQIENLFTEVVKDKELSPSRDIKEVKPYRPTTEDTFAFKSLDFQNVYKTSESKSFNEVDSVTSIESISDEEVGNNM</sequence>
<organism evidence="5 6">
    <name type="scientific">[Candida] railenensis</name>
    <dbReference type="NCBI Taxonomy" id="45579"/>
    <lineage>
        <taxon>Eukaryota</taxon>
        <taxon>Fungi</taxon>
        <taxon>Dikarya</taxon>
        <taxon>Ascomycota</taxon>
        <taxon>Saccharomycotina</taxon>
        <taxon>Pichiomycetes</taxon>
        <taxon>Debaryomycetaceae</taxon>
        <taxon>Kurtzmaniella</taxon>
    </lineage>
</organism>
<dbReference type="PANTHER" id="PTHR35859">
    <property type="entry name" value="NONSELECTIVE CATION CHANNEL PROTEIN"/>
    <property type="match status" value="1"/>
</dbReference>
<feature type="domain" description="YVC1 N-terminal linker helical" evidence="3">
    <location>
        <begin position="35"/>
        <end position="204"/>
    </location>
</feature>
<feature type="transmembrane region" description="Helical" evidence="2">
    <location>
        <begin position="277"/>
        <end position="294"/>
    </location>
</feature>
<evidence type="ECO:0000256" key="2">
    <source>
        <dbReference type="SAM" id="Phobius"/>
    </source>
</evidence>
<accession>A0A9P0QPB9</accession>
<feature type="region of interest" description="Disordered" evidence="1">
    <location>
        <begin position="619"/>
        <end position="654"/>
    </location>
</feature>
<feature type="transmembrane region" description="Helical" evidence="2">
    <location>
        <begin position="390"/>
        <end position="412"/>
    </location>
</feature>
<dbReference type="Pfam" id="PF23190">
    <property type="entry name" value="LHD_TRPY1"/>
    <property type="match status" value="1"/>
</dbReference>
<keyword evidence="2" id="KW-0472">Membrane</keyword>
<feature type="transmembrane region" description="Helical" evidence="2">
    <location>
        <begin position="248"/>
        <end position="265"/>
    </location>
</feature>
<dbReference type="PANTHER" id="PTHR35859:SF4">
    <property type="entry name" value="MEMBRANE CHANNEL PROTEIN, PUTATIVE (AFU_ORTHOLOGUE AFUA_6G11300)-RELATED"/>
    <property type="match status" value="1"/>
</dbReference>
<keyword evidence="2" id="KW-0812">Transmembrane</keyword>
<feature type="transmembrane region" description="Helical" evidence="2">
    <location>
        <begin position="88"/>
        <end position="111"/>
    </location>
</feature>
<dbReference type="InterPro" id="IPR056336">
    <property type="entry name" value="YVC1_C"/>
</dbReference>
<proteinExistence type="predicted"/>
<name>A0A9P0QPB9_9ASCO</name>
<reference evidence="5" key="1">
    <citation type="submission" date="2022-03" db="EMBL/GenBank/DDBJ databases">
        <authorList>
            <person name="Legras J.-L."/>
            <person name="Devillers H."/>
            <person name="Grondin C."/>
        </authorList>
    </citation>
    <scope>NUCLEOTIDE SEQUENCE</scope>
    <source>
        <strain evidence="5">CLIB 1423</strain>
    </source>
</reference>
<protein>
    <submittedName>
        <fullName evidence="5">Uncharacterized protein</fullName>
    </submittedName>
</protein>
<dbReference type="InterPro" id="IPR052971">
    <property type="entry name" value="TRP_calcium_channel"/>
</dbReference>